<comment type="caution">
    <text evidence="2">The sequence shown here is derived from an EMBL/GenBank/DDBJ whole genome shotgun (WGS) entry which is preliminary data.</text>
</comment>
<evidence type="ECO:0000313" key="2">
    <source>
        <dbReference type="EMBL" id="KAL3513083.1"/>
    </source>
</evidence>
<evidence type="ECO:0000313" key="3">
    <source>
        <dbReference type="Proteomes" id="UP001630127"/>
    </source>
</evidence>
<proteinExistence type="predicted"/>
<dbReference type="EMBL" id="JBJUIK010000011">
    <property type="protein sequence ID" value="KAL3513083.1"/>
    <property type="molecule type" value="Genomic_DNA"/>
</dbReference>
<gene>
    <name evidence="2" type="ORF">ACH5RR_025800</name>
</gene>
<accession>A0ABD2Z1T8</accession>
<reference evidence="2 3" key="1">
    <citation type="submission" date="2024-11" db="EMBL/GenBank/DDBJ databases">
        <title>A near-complete genome assembly of Cinchona calisaya.</title>
        <authorList>
            <person name="Lian D.C."/>
            <person name="Zhao X.W."/>
            <person name="Wei L."/>
        </authorList>
    </citation>
    <scope>NUCLEOTIDE SEQUENCE [LARGE SCALE GENOMIC DNA]</scope>
    <source>
        <tissue evidence="2">Nenye</tissue>
    </source>
</reference>
<dbReference type="AlphaFoldDB" id="A0ABD2Z1T8"/>
<sequence length="130" mass="14820">MEIPVEHLAGKMARAYVLSPISTTSPRNEKSNLYDSYELQAVMKQLNRAIQGSKAPLSPSSYYLKSPVYRRRLDLIYKENAKAPRKVTGSQNHDGDVEVKKTAKNTKGLQQLWKKVKQTFVVARHKYPQS</sequence>
<protein>
    <submittedName>
        <fullName evidence="2">Uncharacterized protein</fullName>
    </submittedName>
</protein>
<name>A0ABD2Z1T8_9GENT</name>
<dbReference type="Proteomes" id="UP001630127">
    <property type="component" value="Unassembled WGS sequence"/>
</dbReference>
<evidence type="ECO:0000256" key="1">
    <source>
        <dbReference type="SAM" id="MobiDB-lite"/>
    </source>
</evidence>
<organism evidence="2 3">
    <name type="scientific">Cinchona calisaya</name>
    <dbReference type="NCBI Taxonomy" id="153742"/>
    <lineage>
        <taxon>Eukaryota</taxon>
        <taxon>Viridiplantae</taxon>
        <taxon>Streptophyta</taxon>
        <taxon>Embryophyta</taxon>
        <taxon>Tracheophyta</taxon>
        <taxon>Spermatophyta</taxon>
        <taxon>Magnoliopsida</taxon>
        <taxon>eudicotyledons</taxon>
        <taxon>Gunneridae</taxon>
        <taxon>Pentapetalae</taxon>
        <taxon>asterids</taxon>
        <taxon>lamiids</taxon>
        <taxon>Gentianales</taxon>
        <taxon>Rubiaceae</taxon>
        <taxon>Cinchonoideae</taxon>
        <taxon>Cinchoneae</taxon>
        <taxon>Cinchona</taxon>
    </lineage>
</organism>
<keyword evidence="3" id="KW-1185">Reference proteome</keyword>
<feature type="region of interest" description="Disordered" evidence="1">
    <location>
        <begin position="84"/>
        <end position="103"/>
    </location>
</feature>